<dbReference type="Proteomes" id="UP000829720">
    <property type="component" value="Unassembled WGS sequence"/>
</dbReference>
<keyword evidence="3 5" id="KW-0472">Membrane</keyword>
<keyword evidence="5" id="KW-0812">Transmembrane</keyword>
<evidence type="ECO:0000256" key="1">
    <source>
        <dbReference type="ARBA" id="ARBA00004370"/>
    </source>
</evidence>
<evidence type="ECO:0000256" key="2">
    <source>
        <dbReference type="ARBA" id="ARBA00022729"/>
    </source>
</evidence>
<keyword evidence="5" id="KW-1133">Transmembrane helix</keyword>
<keyword evidence="2 6" id="KW-0732">Signal</keyword>
<dbReference type="InterPro" id="IPR013783">
    <property type="entry name" value="Ig-like_fold"/>
</dbReference>
<dbReference type="OrthoDB" id="8885428at2759"/>
<keyword evidence="4" id="KW-0325">Glycoprotein</keyword>
<dbReference type="Gene3D" id="2.60.40.10">
    <property type="entry name" value="Immunoglobulins"/>
    <property type="match status" value="1"/>
</dbReference>
<proteinExistence type="predicted"/>
<dbReference type="InterPro" id="IPR036179">
    <property type="entry name" value="Ig-like_dom_sf"/>
</dbReference>
<dbReference type="AlphaFoldDB" id="A0A8T3CGY0"/>
<comment type="caution">
    <text evidence="7">The sequence shown here is derived from an EMBL/GenBank/DDBJ whole genome shotgun (WGS) entry which is preliminary data.</text>
</comment>
<dbReference type="EMBL" id="JAERUA010000023">
    <property type="protein sequence ID" value="KAI1883826.1"/>
    <property type="molecule type" value="Genomic_DNA"/>
</dbReference>
<dbReference type="PANTHER" id="PTHR12080:SF48">
    <property type="entry name" value="IMMUNOGLOBULIN SUBTYPE DOMAIN-CONTAINING PROTEIN"/>
    <property type="match status" value="1"/>
</dbReference>
<comment type="subcellular location">
    <subcellularLocation>
        <location evidence="1">Membrane</location>
    </subcellularLocation>
</comment>
<feature type="signal peptide" evidence="6">
    <location>
        <begin position="1"/>
        <end position="16"/>
    </location>
</feature>
<dbReference type="PANTHER" id="PTHR12080">
    <property type="entry name" value="SIGNALING LYMPHOCYTIC ACTIVATION MOLECULE"/>
    <property type="match status" value="1"/>
</dbReference>
<reference evidence="7" key="1">
    <citation type="submission" date="2021-01" db="EMBL/GenBank/DDBJ databases">
        <authorList>
            <person name="Zahm M."/>
            <person name="Roques C."/>
            <person name="Cabau C."/>
            <person name="Klopp C."/>
            <person name="Donnadieu C."/>
            <person name="Jouanno E."/>
            <person name="Lampietro C."/>
            <person name="Louis A."/>
            <person name="Herpin A."/>
            <person name="Echchiki A."/>
            <person name="Berthelot C."/>
            <person name="Parey E."/>
            <person name="Roest-Crollius H."/>
            <person name="Braasch I."/>
            <person name="Postlethwait J."/>
            <person name="Bobe J."/>
            <person name="Montfort J."/>
            <person name="Bouchez O."/>
            <person name="Begum T."/>
            <person name="Mejri S."/>
            <person name="Adams A."/>
            <person name="Chen W.-J."/>
            <person name="Guiguen Y."/>
        </authorList>
    </citation>
    <scope>NUCLEOTIDE SEQUENCE</scope>
    <source>
        <tissue evidence="7">Blood</tissue>
    </source>
</reference>
<protein>
    <submittedName>
        <fullName evidence="7">Uncharacterized protein</fullName>
    </submittedName>
</protein>
<dbReference type="GO" id="GO:0016020">
    <property type="term" value="C:membrane"/>
    <property type="evidence" value="ECO:0007669"/>
    <property type="project" value="UniProtKB-SubCell"/>
</dbReference>
<evidence type="ECO:0000313" key="7">
    <source>
        <dbReference type="EMBL" id="KAI1883826.1"/>
    </source>
</evidence>
<accession>A0A8T3CGY0</accession>
<evidence type="ECO:0000256" key="4">
    <source>
        <dbReference type="ARBA" id="ARBA00023180"/>
    </source>
</evidence>
<organism evidence="7 8">
    <name type="scientific">Albula goreensis</name>
    <dbReference type="NCBI Taxonomy" id="1534307"/>
    <lineage>
        <taxon>Eukaryota</taxon>
        <taxon>Metazoa</taxon>
        <taxon>Chordata</taxon>
        <taxon>Craniata</taxon>
        <taxon>Vertebrata</taxon>
        <taxon>Euteleostomi</taxon>
        <taxon>Actinopterygii</taxon>
        <taxon>Neopterygii</taxon>
        <taxon>Teleostei</taxon>
        <taxon>Albuliformes</taxon>
        <taxon>Albulidae</taxon>
        <taxon>Albula</taxon>
    </lineage>
</organism>
<evidence type="ECO:0000256" key="5">
    <source>
        <dbReference type="SAM" id="Phobius"/>
    </source>
</evidence>
<evidence type="ECO:0000256" key="3">
    <source>
        <dbReference type="ARBA" id="ARBA00023136"/>
    </source>
</evidence>
<keyword evidence="8" id="KW-1185">Reference proteome</keyword>
<feature type="chain" id="PRO_5035760048" evidence="6">
    <location>
        <begin position="17"/>
        <end position="198"/>
    </location>
</feature>
<feature type="transmembrane region" description="Helical" evidence="5">
    <location>
        <begin position="171"/>
        <end position="191"/>
    </location>
</feature>
<dbReference type="SUPFAM" id="SSF48726">
    <property type="entry name" value="Immunoglobulin"/>
    <property type="match status" value="1"/>
</dbReference>
<gene>
    <name evidence="7" type="ORF">AGOR_G00236000</name>
</gene>
<evidence type="ECO:0000313" key="8">
    <source>
        <dbReference type="Proteomes" id="UP000829720"/>
    </source>
</evidence>
<evidence type="ECO:0000256" key="6">
    <source>
        <dbReference type="SAM" id="SignalP"/>
    </source>
</evidence>
<dbReference type="InterPro" id="IPR015631">
    <property type="entry name" value="CD2/SLAM_rcpt"/>
</dbReference>
<sequence length="198" mass="22151">MRSWCIILLFPSLIDGHSTIVEFPRKTVNGTVGGSVTLSHQHPGDPLCFHWSFNGSGLPEYIFGGCGNNPLGKRFKGRLHLNQMGNLKISNLRSNDSGVFQLQTKFNGTAYISRFDLMVGINTTLDHQLPGNHQYARATTVEAPVKTPNGTVAGNTTLEHQLPENHQDDSWWIYVLVAFAIFVIIAVFFWIKKMKHKT</sequence>
<name>A0A8T3CGY0_9TELE</name>